<dbReference type="AlphaFoldDB" id="A0A2B7XSI8"/>
<protein>
    <submittedName>
        <fullName evidence="2">Uncharacterized protein</fullName>
    </submittedName>
</protein>
<sequence length="668" mass="73646">MAANPGPVATHDQIVQYTAVPKYDQYGHGPNNKGGNPPPAPLRRFPIRSLFLIIIPPLLAAYFVIVQTMLASPDPDTAPYGHRNATWVFYSWFLLGVWGLSMSNYGLQGVEAAMLERRFWAPRNSHVLSMHAEGTWTSLGGWITLAKAVIRREGKPSQLVGRLWVLLAALSLAMYIALPLSGLAMELKDGYVKASGHPEVLGHNWLNYNDRQPQTELPRAKAAWLGGAPMTLPGASIIYSNSDTNRAEHESLKGLPNSLPMEGGLLDVFLAPQAENPVQGNAWGLRLGYKCDLVKSKSEFTILSQRSSDLYQSSPSGFRTRFKPADNTFFTRNNQTITFWNSSNPPYAGNTWAYGETGQIPLPGVDVPGNVPWRNASTFDDEGLHVAGSLLEIALWQLRTTASYENEVEYTFNETMEPTIGDMGSPFFLDQNNRFALNESFFPKKVHLDGEDKFNVSAIADAPEYATFVRADNIVTISPPIGLRCLYQYETGYADLNPESTTFTSFTATPRPKPGAVNTSPPFGVITEQILNQTYYDLYAADNGATSQFYSNSLIYTSFVRPEMLLGSVMRAFAMDALELMYDGANSFNGAYEHENLTSTKVGRILGPGEVPMLLPTILFCIWAVGCVVIGVIYGFQRRRAETLSADLAEDIRRGMPSSAGIMSNTTR</sequence>
<evidence type="ECO:0000313" key="2">
    <source>
        <dbReference type="EMBL" id="PGH11950.1"/>
    </source>
</evidence>
<keyword evidence="1" id="KW-0812">Transmembrane</keyword>
<evidence type="ECO:0000313" key="3">
    <source>
        <dbReference type="Proteomes" id="UP000224634"/>
    </source>
</evidence>
<keyword evidence="3" id="KW-1185">Reference proteome</keyword>
<accession>A0A2B7XSI8</accession>
<feature type="transmembrane region" description="Helical" evidence="1">
    <location>
        <begin position="159"/>
        <end position="178"/>
    </location>
</feature>
<proteinExistence type="predicted"/>
<keyword evidence="1" id="KW-1133">Transmembrane helix</keyword>
<organism evidence="2 3">
    <name type="scientific">Polytolypa hystricis (strain UAMH7299)</name>
    <dbReference type="NCBI Taxonomy" id="1447883"/>
    <lineage>
        <taxon>Eukaryota</taxon>
        <taxon>Fungi</taxon>
        <taxon>Dikarya</taxon>
        <taxon>Ascomycota</taxon>
        <taxon>Pezizomycotina</taxon>
        <taxon>Eurotiomycetes</taxon>
        <taxon>Eurotiomycetidae</taxon>
        <taxon>Onygenales</taxon>
        <taxon>Onygenales incertae sedis</taxon>
        <taxon>Polytolypa</taxon>
    </lineage>
</organism>
<dbReference type="OrthoDB" id="5287717at2759"/>
<feature type="transmembrane region" description="Helical" evidence="1">
    <location>
        <begin position="613"/>
        <end position="636"/>
    </location>
</feature>
<gene>
    <name evidence="2" type="ORF">AJ80_06915</name>
</gene>
<feature type="transmembrane region" description="Helical" evidence="1">
    <location>
        <begin position="89"/>
        <end position="107"/>
    </location>
</feature>
<feature type="transmembrane region" description="Helical" evidence="1">
    <location>
        <begin position="50"/>
        <end position="69"/>
    </location>
</feature>
<reference evidence="2 3" key="1">
    <citation type="submission" date="2017-10" db="EMBL/GenBank/DDBJ databases">
        <title>Comparative genomics in systemic dimorphic fungi from Ajellomycetaceae.</title>
        <authorList>
            <person name="Munoz J.F."/>
            <person name="Mcewen J.G."/>
            <person name="Clay O.K."/>
            <person name="Cuomo C.A."/>
        </authorList>
    </citation>
    <scope>NUCLEOTIDE SEQUENCE [LARGE SCALE GENOMIC DNA]</scope>
    <source>
        <strain evidence="2 3">UAMH7299</strain>
    </source>
</reference>
<evidence type="ECO:0000256" key="1">
    <source>
        <dbReference type="SAM" id="Phobius"/>
    </source>
</evidence>
<dbReference type="EMBL" id="PDNA01000125">
    <property type="protein sequence ID" value="PGH11950.1"/>
    <property type="molecule type" value="Genomic_DNA"/>
</dbReference>
<comment type="caution">
    <text evidence="2">The sequence shown here is derived from an EMBL/GenBank/DDBJ whole genome shotgun (WGS) entry which is preliminary data.</text>
</comment>
<keyword evidence="1" id="KW-0472">Membrane</keyword>
<name>A0A2B7XSI8_POLH7</name>
<dbReference type="Proteomes" id="UP000224634">
    <property type="component" value="Unassembled WGS sequence"/>
</dbReference>